<dbReference type="CDD" id="cd02440">
    <property type="entry name" value="AdoMet_MTases"/>
    <property type="match status" value="1"/>
</dbReference>
<dbReference type="Proteomes" id="UP000635142">
    <property type="component" value="Unassembled WGS sequence"/>
</dbReference>
<name>A0A927D4Q9_9RHOB</name>
<keyword evidence="3" id="KW-1185">Reference proteome</keyword>
<gene>
    <name evidence="2" type="ORF">H9Q16_04675</name>
</gene>
<dbReference type="InterPro" id="IPR050447">
    <property type="entry name" value="Erg6_SMT_methyltransf"/>
</dbReference>
<dbReference type="RefSeq" id="WP_191074184.1">
    <property type="nucleotide sequence ID" value="NZ_JACTAG010000001.1"/>
</dbReference>
<dbReference type="PANTHER" id="PTHR44068:SF1">
    <property type="entry name" value="HYPOTHETICAL LOC100005854"/>
    <property type="match status" value="1"/>
</dbReference>
<accession>A0A927D4Q9</accession>
<dbReference type="GO" id="GO:0003838">
    <property type="term" value="F:sterol 24-C-methyltransferase activity"/>
    <property type="evidence" value="ECO:0007669"/>
    <property type="project" value="TreeGrafter"/>
</dbReference>
<sequence>MTDAIKSMQLYPRAQRIYADLQSLGYPDGAPVPVDVLSQYDQLHYHGTDALDVAIDAIGMVEGDQVLEVGSGWGGCARYLAHRTGAQITAVELQADYHAVGQDLTARAALADRVTHVNADFLEHEIAPDSYDYAVSWLALFHIPKRADYLAKLADAVKSGGILFVEDLYQITPPPGEEQADFNRHLFPNSLVDLHTYRDTLESAGFDLVKMTDMTTDWTAFTAARLDAFRDNRMAYEQVHGATAYEGIEVFYDKMAGYLARGLVGGLRYAARRR</sequence>
<dbReference type="Pfam" id="PF02353">
    <property type="entry name" value="CMAS"/>
    <property type="match status" value="1"/>
</dbReference>
<dbReference type="Gene3D" id="3.40.50.150">
    <property type="entry name" value="Vaccinia Virus protein VP39"/>
    <property type="match status" value="1"/>
</dbReference>
<dbReference type="GO" id="GO:0032259">
    <property type="term" value="P:methylation"/>
    <property type="evidence" value="ECO:0007669"/>
    <property type="project" value="UniProtKB-KW"/>
</dbReference>
<evidence type="ECO:0000313" key="2">
    <source>
        <dbReference type="EMBL" id="MBD3663207.1"/>
    </source>
</evidence>
<evidence type="ECO:0000313" key="3">
    <source>
        <dbReference type="Proteomes" id="UP000635142"/>
    </source>
</evidence>
<evidence type="ECO:0000256" key="1">
    <source>
        <dbReference type="ARBA" id="ARBA00022679"/>
    </source>
</evidence>
<protein>
    <submittedName>
        <fullName evidence="2">Class I SAM-dependent methyltransferase</fullName>
    </submittedName>
</protein>
<dbReference type="AlphaFoldDB" id="A0A927D4Q9"/>
<keyword evidence="2" id="KW-0489">Methyltransferase</keyword>
<dbReference type="SUPFAM" id="SSF53335">
    <property type="entry name" value="S-adenosyl-L-methionine-dependent methyltransferases"/>
    <property type="match status" value="1"/>
</dbReference>
<comment type="caution">
    <text evidence="2">The sequence shown here is derived from an EMBL/GenBank/DDBJ whole genome shotgun (WGS) entry which is preliminary data.</text>
</comment>
<dbReference type="PANTHER" id="PTHR44068">
    <property type="entry name" value="ZGC:194242"/>
    <property type="match status" value="1"/>
</dbReference>
<organism evidence="2 3">
    <name type="scientific">Sulfitobacter aestuariivivens</name>
    <dbReference type="NCBI Taxonomy" id="2766981"/>
    <lineage>
        <taxon>Bacteria</taxon>
        <taxon>Pseudomonadati</taxon>
        <taxon>Pseudomonadota</taxon>
        <taxon>Alphaproteobacteria</taxon>
        <taxon>Rhodobacterales</taxon>
        <taxon>Roseobacteraceae</taxon>
        <taxon>Sulfitobacter</taxon>
    </lineage>
</organism>
<reference evidence="2" key="1">
    <citation type="submission" date="2020-08" db="EMBL/GenBank/DDBJ databases">
        <title>Sulfitobacter aestuariivivens sp. nov., isolated from a tidal flat.</title>
        <authorList>
            <person name="Park S."/>
            <person name="Yoon J.-H."/>
        </authorList>
    </citation>
    <scope>NUCLEOTIDE SEQUENCE</scope>
    <source>
        <strain evidence="2">TSTF-M16</strain>
    </source>
</reference>
<dbReference type="EMBL" id="JACTAG010000001">
    <property type="protein sequence ID" value="MBD3663207.1"/>
    <property type="molecule type" value="Genomic_DNA"/>
</dbReference>
<keyword evidence="1" id="KW-0808">Transferase</keyword>
<proteinExistence type="predicted"/>
<dbReference type="InterPro" id="IPR029063">
    <property type="entry name" value="SAM-dependent_MTases_sf"/>
</dbReference>
<dbReference type="GO" id="GO:0016126">
    <property type="term" value="P:sterol biosynthetic process"/>
    <property type="evidence" value="ECO:0007669"/>
    <property type="project" value="TreeGrafter"/>
</dbReference>